<dbReference type="OrthoDB" id="9779184at2"/>
<dbReference type="Pfam" id="PF01261">
    <property type="entry name" value="AP_endonuc_2"/>
    <property type="match status" value="1"/>
</dbReference>
<dbReference type="AlphaFoldDB" id="A0A517ZC62"/>
<name>A0A517ZC62_9PLAN</name>
<dbReference type="GO" id="GO:0050114">
    <property type="term" value="F:myo-inosose-2 dehydratase activity"/>
    <property type="evidence" value="ECO:0007669"/>
    <property type="project" value="UniProtKB-EC"/>
</dbReference>
<evidence type="ECO:0000313" key="3">
    <source>
        <dbReference type="Proteomes" id="UP000320496"/>
    </source>
</evidence>
<dbReference type="Gene3D" id="3.20.20.150">
    <property type="entry name" value="Divalent-metal-dependent TIM barrel enzymes"/>
    <property type="match status" value="1"/>
</dbReference>
<dbReference type="InterPro" id="IPR013022">
    <property type="entry name" value="Xyl_isomerase-like_TIM-brl"/>
</dbReference>
<feature type="domain" description="Xylose isomerase-like TIM barrel" evidence="1">
    <location>
        <begin position="19"/>
        <end position="301"/>
    </location>
</feature>
<dbReference type="RefSeq" id="WP_145371164.1">
    <property type="nucleotide sequence ID" value="NZ_CP036275.1"/>
</dbReference>
<dbReference type="Proteomes" id="UP000320496">
    <property type="component" value="Chromosome"/>
</dbReference>
<dbReference type="EC" id="4.2.1.44" evidence="2"/>
<dbReference type="EMBL" id="CP036275">
    <property type="protein sequence ID" value="QDU40042.1"/>
    <property type="molecule type" value="Genomic_DNA"/>
</dbReference>
<dbReference type="InterPro" id="IPR050312">
    <property type="entry name" value="IolE/XylAMocC-like"/>
</dbReference>
<sequence length="308" mass="34510">MQLGFVSAILPDLSLEDVLQFAAETGYDCVEVMCWPRGKAERRYAGVTHIDVTDFSESDADRIRQLCESTGVSISALGYYPNALSPDEDEAATAVDHIAKVIYAAGLLGINRATSFVGRDWTRSVDDNWPRFLDTWKPLIELADQQGVRVGIENCPMLFTADEWPGGKNLAISPAIWRRMFEDIPSLAFGLNYDPSHLIWMQMDEIAPLREFADRLVHVHAKDVRIDHERLNDVGILAHPNEYHTPKLPGLGDVDWGKYFSVLTDVGYDGPVCVEVEDRAYEGSLEARKASLRQSATFLRNFIPRHGA</sequence>
<dbReference type="InterPro" id="IPR036237">
    <property type="entry name" value="Xyl_isomerase-like_sf"/>
</dbReference>
<proteinExistence type="predicted"/>
<evidence type="ECO:0000313" key="2">
    <source>
        <dbReference type="EMBL" id="QDU40042.1"/>
    </source>
</evidence>
<evidence type="ECO:0000259" key="1">
    <source>
        <dbReference type="Pfam" id="PF01261"/>
    </source>
</evidence>
<organism evidence="2 3">
    <name type="scientific">Maioricimonas rarisocia</name>
    <dbReference type="NCBI Taxonomy" id="2528026"/>
    <lineage>
        <taxon>Bacteria</taxon>
        <taxon>Pseudomonadati</taxon>
        <taxon>Planctomycetota</taxon>
        <taxon>Planctomycetia</taxon>
        <taxon>Planctomycetales</taxon>
        <taxon>Planctomycetaceae</taxon>
        <taxon>Maioricimonas</taxon>
    </lineage>
</organism>
<accession>A0A517ZC62</accession>
<dbReference type="PANTHER" id="PTHR12110">
    <property type="entry name" value="HYDROXYPYRUVATE ISOMERASE"/>
    <property type="match status" value="1"/>
</dbReference>
<protein>
    <submittedName>
        <fullName evidence="2">Inosose dehydratase</fullName>
        <ecNumber evidence="2">4.2.1.44</ecNumber>
    </submittedName>
</protein>
<dbReference type="KEGG" id="mri:Mal4_43960"/>
<reference evidence="2 3" key="1">
    <citation type="submission" date="2019-02" db="EMBL/GenBank/DDBJ databases">
        <title>Deep-cultivation of Planctomycetes and their phenomic and genomic characterization uncovers novel biology.</title>
        <authorList>
            <person name="Wiegand S."/>
            <person name="Jogler M."/>
            <person name="Boedeker C."/>
            <person name="Pinto D."/>
            <person name="Vollmers J."/>
            <person name="Rivas-Marin E."/>
            <person name="Kohn T."/>
            <person name="Peeters S.H."/>
            <person name="Heuer A."/>
            <person name="Rast P."/>
            <person name="Oberbeckmann S."/>
            <person name="Bunk B."/>
            <person name="Jeske O."/>
            <person name="Meyerdierks A."/>
            <person name="Storesund J.E."/>
            <person name="Kallscheuer N."/>
            <person name="Luecker S."/>
            <person name="Lage O.M."/>
            <person name="Pohl T."/>
            <person name="Merkel B.J."/>
            <person name="Hornburger P."/>
            <person name="Mueller R.-W."/>
            <person name="Bruemmer F."/>
            <person name="Labrenz M."/>
            <person name="Spormann A.M."/>
            <person name="Op den Camp H."/>
            <person name="Overmann J."/>
            <person name="Amann R."/>
            <person name="Jetten M.S.M."/>
            <person name="Mascher T."/>
            <person name="Medema M.H."/>
            <person name="Devos D.P."/>
            <person name="Kaster A.-K."/>
            <person name="Ovreas L."/>
            <person name="Rohde M."/>
            <person name="Galperin M.Y."/>
            <person name="Jogler C."/>
        </authorList>
    </citation>
    <scope>NUCLEOTIDE SEQUENCE [LARGE SCALE GENOMIC DNA]</scope>
    <source>
        <strain evidence="2 3">Mal4</strain>
    </source>
</reference>
<keyword evidence="2" id="KW-0456">Lyase</keyword>
<gene>
    <name evidence="2" type="primary">iolE_4</name>
    <name evidence="2" type="ORF">Mal4_43960</name>
</gene>
<keyword evidence="3" id="KW-1185">Reference proteome</keyword>
<dbReference type="SUPFAM" id="SSF51658">
    <property type="entry name" value="Xylose isomerase-like"/>
    <property type="match status" value="1"/>
</dbReference>
<dbReference type="PANTHER" id="PTHR12110:SF21">
    <property type="entry name" value="XYLOSE ISOMERASE-LIKE TIM BARREL DOMAIN-CONTAINING PROTEIN"/>
    <property type="match status" value="1"/>
</dbReference>